<dbReference type="InterPro" id="IPR013083">
    <property type="entry name" value="Znf_RING/FYVE/PHD"/>
</dbReference>
<proteinExistence type="inferred from homology"/>
<dbReference type="Pfam" id="PF21719">
    <property type="entry name" value="MIOS_a-sol"/>
    <property type="match status" value="1"/>
</dbReference>
<gene>
    <name evidence="7" type="ORF">QBC40DRAFT_7499</name>
</gene>
<evidence type="ECO:0000259" key="5">
    <source>
        <dbReference type="Pfam" id="PF17034"/>
    </source>
</evidence>
<dbReference type="InterPro" id="IPR049092">
    <property type="entry name" value="MIOS_a-sol"/>
</dbReference>
<dbReference type="Proteomes" id="UP001303160">
    <property type="component" value="Unassembled WGS sequence"/>
</dbReference>
<name>A0AAN7APL6_9PEZI</name>
<dbReference type="InterPro" id="IPR031488">
    <property type="entry name" value="Zn_ribbon_mio"/>
</dbReference>
<dbReference type="InterPro" id="IPR037593">
    <property type="entry name" value="MIOS/Sea4"/>
</dbReference>
<dbReference type="EMBL" id="MU863983">
    <property type="protein sequence ID" value="KAK4196491.1"/>
    <property type="molecule type" value="Genomic_DNA"/>
</dbReference>
<keyword evidence="3" id="KW-0677">Repeat</keyword>
<dbReference type="InterPro" id="IPR036322">
    <property type="entry name" value="WD40_repeat_dom_sf"/>
</dbReference>
<dbReference type="PANTHER" id="PTHR16453:SF9">
    <property type="entry name" value="GATOR COMPLEX PROTEIN MIOS"/>
    <property type="match status" value="1"/>
</dbReference>
<feature type="domain" description="MIOS-like alpha-solenoid" evidence="6">
    <location>
        <begin position="539"/>
        <end position="775"/>
    </location>
</feature>
<keyword evidence="2" id="KW-0853">WD repeat</keyword>
<organism evidence="7 8">
    <name type="scientific">Triangularia verruculosa</name>
    <dbReference type="NCBI Taxonomy" id="2587418"/>
    <lineage>
        <taxon>Eukaryota</taxon>
        <taxon>Fungi</taxon>
        <taxon>Dikarya</taxon>
        <taxon>Ascomycota</taxon>
        <taxon>Pezizomycotina</taxon>
        <taxon>Sordariomycetes</taxon>
        <taxon>Sordariomycetidae</taxon>
        <taxon>Sordariales</taxon>
        <taxon>Podosporaceae</taxon>
        <taxon>Triangularia</taxon>
    </lineage>
</organism>
<comment type="caution">
    <text evidence="7">The sequence shown here is derived from an EMBL/GenBank/DDBJ whole genome shotgun (WGS) entry which is preliminary data.</text>
</comment>
<feature type="compositionally biased region" description="Gly residues" evidence="4">
    <location>
        <begin position="1002"/>
        <end position="1025"/>
    </location>
</feature>
<comment type="similarity">
    <text evidence="1">Belongs to the WD repeat mio family.</text>
</comment>
<dbReference type="Pfam" id="PF17034">
    <property type="entry name" value="zinc_ribbon_16"/>
    <property type="match status" value="1"/>
</dbReference>
<dbReference type="GO" id="GO:0005737">
    <property type="term" value="C:cytoplasm"/>
    <property type="evidence" value="ECO:0007669"/>
    <property type="project" value="TreeGrafter"/>
</dbReference>
<feature type="domain" description="GATOR2 complex protein MIO zinc-ribbon like" evidence="5">
    <location>
        <begin position="1033"/>
        <end position="1075"/>
    </location>
</feature>
<dbReference type="Gene3D" id="3.30.40.10">
    <property type="entry name" value="Zinc/RING finger domain, C3HC4 (zinc finger)"/>
    <property type="match status" value="1"/>
</dbReference>
<dbReference type="GO" id="GO:1904263">
    <property type="term" value="P:positive regulation of TORC1 signaling"/>
    <property type="evidence" value="ECO:0007669"/>
    <property type="project" value="TreeGrafter"/>
</dbReference>
<evidence type="ECO:0000256" key="1">
    <source>
        <dbReference type="ARBA" id="ARBA00009713"/>
    </source>
</evidence>
<reference evidence="7" key="1">
    <citation type="journal article" date="2023" name="Mol. Phylogenet. Evol.">
        <title>Genome-scale phylogeny and comparative genomics of the fungal order Sordariales.</title>
        <authorList>
            <person name="Hensen N."/>
            <person name="Bonometti L."/>
            <person name="Westerberg I."/>
            <person name="Brannstrom I.O."/>
            <person name="Guillou S."/>
            <person name="Cros-Aarteil S."/>
            <person name="Calhoun S."/>
            <person name="Haridas S."/>
            <person name="Kuo A."/>
            <person name="Mondo S."/>
            <person name="Pangilinan J."/>
            <person name="Riley R."/>
            <person name="LaButti K."/>
            <person name="Andreopoulos B."/>
            <person name="Lipzen A."/>
            <person name="Chen C."/>
            <person name="Yan M."/>
            <person name="Daum C."/>
            <person name="Ng V."/>
            <person name="Clum A."/>
            <person name="Steindorff A."/>
            <person name="Ohm R.A."/>
            <person name="Martin F."/>
            <person name="Silar P."/>
            <person name="Natvig D.O."/>
            <person name="Lalanne C."/>
            <person name="Gautier V."/>
            <person name="Ament-Velasquez S.L."/>
            <person name="Kruys A."/>
            <person name="Hutchinson M.I."/>
            <person name="Powell A.J."/>
            <person name="Barry K."/>
            <person name="Miller A.N."/>
            <person name="Grigoriev I.V."/>
            <person name="Debuchy R."/>
            <person name="Gladieux P."/>
            <person name="Hiltunen Thoren M."/>
            <person name="Johannesson H."/>
        </authorList>
    </citation>
    <scope>NUCLEOTIDE SEQUENCE</scope>
    <source>
        <strain evidence="7">CBS 315.58</strain>
    </source>
</reference>
<evidence type="ECO:0000313" key="7">
    <source>
        <dbReference type="EMBL" id="KAK4196491.1"/>
    </source>
</evidence>
<dbReference type="FunFam" id="2.130.10.10:FF:001167">
    <property type="entry name" value="Uncharacterized protein"/>
    <property type="match status" value="1"/>
</dbReference>
<reference evidence="7" key="2">
    <citation type="submission" date="2023-05" db="EMBL/GenBank/DDBJ databases">
        <authorList>
            <consortium name="Lawrence Berkeley National Laboratory"/>
            <person name="Steindorff A."/>
            <person name="Hensen N."/>
            <person name="Bonometti L."/>
            <person name="Westerberg I."/>
            <person name="Brannstrom I.O."/>
            <person name="Guillou S."/>
            <person name="Cros-Aarteil S."/>
            <person name="Calhoun S."/>
            <person name="Haridas S."/>
            <person name="Kuo A."/>
            <person name="Mondo S."/>
            <person name="Pangilinan J."/>
            <person name="Riley R."/>
            <person name="Labutti K."/>
            <person name="Andreopoulos B."/>
            <person name="Lipzen A."/>
            <person name="Chen C."/>
            <person name="Yanf M."/>
            <person name="Daum C."/>
            <person name="Ng V."/>
            <person name="Clum A."/>
            <person name="Ohm R."/>
            <person name="Martin F."/>
            <person name="Silar P."/>
            <person name="Natvig D."/>
            <person name="Lalanne C."/>
            <person name="Gautier V."/>
            <person name="Ament-Velasquez S.L."/>
            <person name="Kruys A."/>
            <person name="Hutchinson M.I."/>
            <person name="Powell A.J."/>
            <person name="Barry K."/>
            <person name="Miller A.N."/>
            <person name="Grigoriev I.V."/>
            <person name="Debuchy R."/>
            <person name="Gladieux P."/>
            <person name="Thoren M.H."/>
            <person name="Johannesson H."/>
        </authorList>
    </citation>
    <scope>NUCLEOTIDE SEQUENCE</scope>
    <source>
        <strain evidence="7">CBS 315.58</strain>
    </source>
</reference>
<dbReference type="InterPro" id="IPR015943">
    <property type="entry name" value="WD40/YVTN_repeat-like_dom_sf"/>
</dbReference>
<feature type="region of interest" description="Disordered" evidence="4">
    <location>
        <begin position="994"/>
        <end position="1026"/>
    </location>
</feature>
<dbReference type="AlphaFoldDB" id="A0AAN7APL6"/>
<evidence type="ECO:0000256" key="2">
    <source>
        <dbReference type="ARBA" id="ARBA00022574"/>
    </source>
</evidence>
<dbReference type="PANTHER" id="PTHR16453">
    <property type="entry name" value="WD40 DOMAIN-CONTAINING PROTEIN MIO FAMILY MEMBER"/>
    <property type="match status" value="1"/>
</dbReference>
<accession>A0AAN7APL6</accession>
<dbReference type="SUPFAM" id="SSF50978">
    <property type="entry name" value="WD40 repeat-like"/>
    <property type="match status" value="1"/>
</dbReference>
<protein>
    <submittedName>
        <fullName evidence="7">Uncharacterized protein</fullName>
    </submittedName>
</protein>
<sequence>MDRPEPGLIKWSPNASHDTFIHINLQHRMVQVYEPTGHAQRGRFEYRKISKHDDLPPLTTYDWSPSIPGLVAVGTSTGVVNLLRVDDNSNAYLELNLKMSRTCHAVAFNTTGKLAVALDRVRNDNCLYIWDVNRLSSIDPSVSGFPANIGIPSDPTDRYEPSVSVSSVKFFEDNPSLLVAGIKGTGLRMHDLRDHHGAAITFRTGCCNNLAINYADPNYFASSALDQPGVMVWDRRYLDMHHASPVYREAVDKYSLPMGGALRLDKAVHSETDPALIDNKNSFIRALRFCRDQPGLLAILSRTGQLKVLHTRHEHMEPEFVVERSPELLEVSRSCELEPLYADPSRKNDKIVSFDWITMNSSVLEPRILVLRANGALDVVVKPSFTSEYPFKMVPWQSPHRGFEENTPYQDLMEFEPSHSYAMLGPLVTETALSDKPVFGPNKVDVPTVVEHAFVTPPEKVLTVQVSGDAELPAAFHNATTVADQLKALRSLIKDTDTSTQAEPPSQRHRHEKLLMETMNLARNSPKARNVLDHIMLLRAREGYLFNYEKNQEIVSDDLWLKDVWAWVAGAQEAASDGGMMSHPLDIGYLGVYTIWENDLGSRPQMRLSDGEPPPDEAGWERCLNSICKKLGIPKYDGPAKTSRPHHREMCMEMCGYGRSYESEYEEAMSDETLKRDSTWYTMVAANTLFRGDPQGAVQVLKKASNEHPELLFVSLALQLIGDGNVNKTLDFDARVASKTDPYLRAISTIIATGDWAKIADQPSLPLRDRIFVALRTFDDEQLDYWLSAQVTKATSSGDIEGIVLTGITDSLVEILCRYVHKFNDFQTASLLLSICSPRFIDDVRATAFREAYRRYLQRHHAFYLRAKFDVESTKRSKHLGRPTVKPPGRQIALRCVYCDAETSMSMQHNNHHTPHDGTPNFMLLPPSASSTHPSPAAISVNAAAANKSSKGGSNNPFTDKMIASGISCPTCKRHLPRCVVCLEVVGMPRSDQSLHWHSNTGTGGIGGGGSGGGSRSGSLGGGMGRTAEDQEMKLAGRFPTFCLQCQHVLHLDHARKWFARHKECPVPECRCKCNFRANEELGYR</sequence>
<evidence type="ECO:0000259" key="6">
    <source>
        <dbReference type="Pfam" id="PF21719"/>
    </source>
</evidence>
<evidence type="ECO:0000256" key="3">
    <source>
        <dbReference type="ARBA" id="ARBA00022737"/>
    </source>
</evidence>
<evidence type="ECO:0000313" key="8">
    <source>
        <dbReference type="Proteomes" id="UP001303160"/>
    </source>
</evidence>
<dbReference type="Gene3D" id="2.130.10.10">
    <property type="entry name" value="YVTN repeat-like/Quinoprotein amine dehydrogenase"/>
    <property type="match status" value="1"/>
</dbReference>
<keyword evidence="8" id="KW-1185">Reference proteome</keyword>
<evidence type="ECO:0000256" key="4">
    <source>
        <dbReference type="SAM" id="MobiDB-lite"/>
    </source>
</evidence>